<keyword evidence="1" id="KW-0597">Phosphoprotein</keyword>
<dbReference type="EMBL" id="CP003257">
    <property type="protein sequence ID" value="AEX85823.1"/>
    <property type="molecule type" value="Genomic_DNA"/>
</dbReference>
<evidence type="ECO:0000313" key="4">
    <source>
        <dbReference type="EMBL" id="AEX85823.1"/>
    </source>
</evidence>
<sequence length="343" mass="39675">MANLKILVADDEDSVRYSLKRLLKKWGYEIYEAQDGQEVINMILPSEPVQLMEKKIHVNFIILDLKMPGIDGFEVLEKISNTFIERKPYIIVLSGIEDKDSIVKALELGADDYMTKPFEIHELKARLKAAERHHALEIKDSFILMLSKMTEFKSFETGKHIERVQKFAVLLAKEYFHLIGKEPDISFLYELHHAAPLHDIGKLLIPEQILSKPGPLSANEFEIMKMHTVYGARMLSEISEETMSFEYFKTIHEVVLHHHERWDGKGYPEGLKEEQIPLSARIVSLCDTYDAITSKRVYKDAQSHEFAVNEILAGKGTQFDPEIVEAFENIQHLFKQLREKFTD</sequence>
<dbReference type="eggNOG" id="COG3437">
    <property type="taxonomic scope" value="Bacteria"/>
</dbReference>
<protein>
    <submittedName>
        <fullName evidence="4">Response regulator containing a CheY-like receiver domain and an HD-GYP domain</fullName>
    </submittedName>
</protein>
<accession>H2J3T1</accession>
<dbReference type="Gene3D" id="1.10.3210.10">
    <property type="entry name" value="Hypothetical protein af1432"/>
    <property type="match status" value="1"/>
</dbReference>
<dbReference type="InterPro" id="IPR037522">
    <property type="entry name" value="HD_GYP_dom"/>
</dbReference>
<dbReference type="SUPFAM" id="SSF109604">
    <property type="entry name" value="HD-domain/PDEase-like"/>
    <property type="match status" value="1"/>
</dbReference>
<reference evidence="5" key="2">
    <citation type="submission" date="2012-01" db="EMBL/GenBank/DDBJ databases">
        <title>Complete sequence of chromosome of Marinitoga piezophila KA3.</title>
        <authorList>
            <person name="Lucas S."/>
            <person name="Han J."/>
            <person name="Lapidus A."/>
            <person name="Cheng J.-F."/>
            <person name="Goodwin L."/>
            <person name="Pitluck S."/>
            <person name="Peters L."/>
            <person name="Mikhailova N."/>
            <person name="Teshima H."/>
            <person name="Detter J.C."/>
            <person name="Han C."/>
            <person name="Tapia R."/>
            <person name="Land M."/>
            <person name="Hauser L."/>
            <person name="Kyrpides N."/>
            <person name="Ivanova N."/>
            <person name="Pagani I."/>
            <person name="Jebbar M."/>
            <person name="Vannier P."/>
            <person name="Oger P."/>
            <person name="Cario A."/>
            <person name="Bartlett D."/>
            <person name="Noll K.M."/>
            <person name="Woyke T."/>
        </authorList>
    </citation>
    <scope>NUCLEOTIDE SEQUENCE [LARGE SCALE GENOMIC DNA]</scope>
    <source>
        <strain evidence="5">DSM 14283 / JCM 11233 / KA3</strain>
    </source>
</reference>
<dbReference type="InterPro" id="IPR052020">
    <property type="entry name" value="Cyclic_di-GMP/3'3'-cGAMP_PDE"/>
</dbReference>
<dbReference type="InterPro" id="IPR011006">
    <property type="entry name" value="CheY-like_superfamily"/>
</dbReference>
<dbReference type="RefSeq" id="WP_014296894.1">
    <property type="nucleotide sequence ID" value="NC_016751.1"/>
</dbReference>
<dbReference type="CDD" id="cd00077">
    <property type="entry name" value="HDc"/>
    <property type="match status" value="1"/>
</dbReference>
<dbReference type="PROSITE" id="PS51832">
    <property type="entry name" value="HD_GYP"/>
    <property type="match status" value="1"/>
</dbReference>
<name>H2J3T1_MARPK</name>
<dbReference type="SMART" id="SM00471">
    <property type="entry name" value="HDc"/>
    <property type="match status" value="1"/>
</dbReference>
<gene>
    <name evidence="4" type="ordered locus">Marpi_1428</name>
</gene>
<dbReference type="PROSITE" id="PS50110">
    <property type="entry name" value="RESPONSE_REGULATORY"/>
    <property type="match status" value="1"/>
</dbReference>
<reference evidence="4 5" key="1">
    <citation type="journal article" date="2012" name="J. Bacteriol.">
        <title>Complete Genome Sequence of the Thermophilic, Piezophilic, Heterotrophic Bacterium Marinitoga piezophila KA3.</title>
        <authorList>
            <person name="Lucas S."/>
            <person name="Han J."/>
            <person name="Lapidus A."/>
            <person name="Cheng J.F."/>
            <person name="Goodwin L.A."/>
            <person name="Pitluck S."/>
            <person name="Peters L."/>
            <person name="Mikhailova N."/>
            <person name="Teshima H."/>
            <person name="Detter J.C."/>
            <person name="Han C."/>
            <person name="Tapia R."/>
            <person name="Land M."/>
            <person name="Hauser L."/>
            <person name="Kyrpides N.C."/>
            <person name="Ivanova N."/>
            <person name="Pagani I."/>
            <person name="Vannier P."/>
            <person name="Oger P."/>
            <person name="Bartlett D.H."/>
            <person name="Noll K.M."/>
            <person name="Woyke T."/>
            <person name="Jebbar M."/>
        </authorList>
    </citation>
    <scope>NUCLEOTIDE SEQUENCE [LARGE SCALE GENOMIC DNA]</scope>
    <source>
        <strain evidence="5">DSM 14283 / JCM 11233 / KA3</strain>
    </source>
</reference>
<dbReference type="InterPro" id="IPR001789">
    <property type="entry name" value="Sig_transdc_resp-reg_receiver"/>
</dbReference>
<dbReference type="InterPro" id="IPR003607">
    <property type="entry name" value="HD/PDEase_dom"/>
</dbReference>
<dbReference type="Pfam" id="PF00072">
    <property type="entry name" value="Response_reg"/>
    <property type="match status" value="1"/>
</dbReference>
<dbReference type="STRING" id="443254.Marpi_1428"/>
<dbReference type="OrthoDB" id="49429at2"/>
<dbReference type="CDD" id="cd00156">
    <property type="entry name" value="REC"/>
    <property type="match status" value="1"/>
</dbReference>
<evidence type="ECO:0000259" key="2">
    <source>
        <dbReference type="PROSITE" id="PS50110"/>
    </source>
</evidence>
<dbReference type="SUPFAM" id="SSF52172">
    <property type="entry name" value="CheY-like"/>
    <property type="match status" value="1"/>
</dbReference>
<feature type="domain" description="HD-GYP" evidence="3">
    <location>
        <begin position="135"/>
        <end position="343"/>
    </location>
</feature>
<dbReference type="SMART" id="SM00448">
    <property type="entry name" value="REC"/>
    <property type="match status" value="1"/>
</dbReference>
<evidence type="ECO:0000313" key="5">
    <source>
        <dbReference type="Proteomes" id="UP000007161"/>
    </source>
</evidence>
<dbReference type="HOGENOM" id="CLU_000445_92_10_0"/>
<dbReference type="GO" id="GO:0000160">
    <property type="term" value="P:phosphorelay signal transduction system"/>
    <property type="evidence" value="ECO:0007669"/>
    <property type="project" value="InterPro"/>
</dbReference>
<feature type="domain" description="Response regulatory" evidence="2">
    <location>
        <begin position="5"/>
        <end position="131"/>
    </location>
</feature>
<dbReference type="Pfam" id="PF13487">
    <property type="entry name" value="HD_5"/>
    <property type="match status" value="1"/>
</dbReference>
<evidence type="ECO:0000259" key="3">
    <source>
        <dbReference type="PROSITE" id="PS51832"/>
    </source>
</evidence>
<dbReference type="AlphaFoldDB" id="H2J3T1"/>
<evidence type="ECO:0000256" key="1">
    <source>
        <dbReference type="PROSITE-ProRule" id="PRU00169"/>
    </source>
</evidence>
<organism evidence="4 5">
    <name type="scientific">Marinitoga piezophila (strain DSM 14283 / JCM 11233 / KA3)</name>
    <dbReference type="NCBI Taxonomy" id="443254"/>
    <lineage>
        <taxon>Bacteria</taxon>
        <taxon>Thermotogati</taxon>
        <taxon>Thermotogota</taxon>
        <taxon>Thermotogae</taxon>
        <taxon>Petrotogales</taxon>
        <taxon>Petrotogaceae</taxon>
        <taxon>Marinitoga</taxon>
    </lineage>
</organism>
<proteinExistence type="predicted"/>
<dbReference type="KEGG" id="mpz:Marpi_1428"/>
<dbReference type="Gene3D" id="3.40.50.2300">
    <property type="match status" value="1"/>
</dbReference>
<dbReference type="PANTHER" id="PTHR45228">
    <property type="entry name" value="CYCLIC DI-GMP PHOSPHODIESTERASE TM_0186-RELATED"/>
    <property type="match status" value="1"/>
</dbReference>
<dbReference type="Proteomes" id="UP000007161">
    <property type="component" value="Chromosome"/>
</dbReference>
<feature type="modified residue" description="4-aspartylphosphate" evidence="1">
    <location>
        <position position="64"/>
    </location>
</feature>
<keyword evidence="5" id="KW-1185">Reference proteome</keyword>